<dbReference type="InterPro" id="IPR046848">
    <property type="entry name" value="E_motif"/>
</dbReference>
<dbReference type="AlphaFoldDB" id="A0A8T2QVB3"/>
<feature type="domain" description="DYW" evidence="3">
    <location>
        <begin position="913"/>
        <end position="1003"/>
    </location>
</feature>
<evidence type="ECO:0000256" key="1">
    <source>
        <dbReference type="ARBA" id="ARBA00022737"/>
    </source>
</evidence>
<dbReference type="PANTHER" id="PTHR24015:SF548">
    <property type="entry name" value="OS08G0340900 PROTEIN"/>
    <property type="match status" value="1"/>
</dbReference>
<dbReference type="Proteomes" id="UP000825935">
    <property type="component" value="Chromosome 32"/>
</dbReference>
<sequence length="1005" mass="111578">MAATQNALHSVTVVPPDYCELKRLSCSQQEEVGAKGRIDNWWNSAASDKGTYSTSNYLLLRISSQSNQLSSYCSEPRTPRENGKSTFTSPFAICPSHGELESIPRADSADTHQSSSTVACNAVSCISTDLIFARLQQCIDDRDLEAGRKVHWLAIQSGLDSNAFVGSHLIRMFAHFDRLTEANQAFHRIVNPNLYSWNAIMLAYVKSGHHQIALKVYQDLQNSCPELDGHIFVSALRTCFSPVNLGQGRQIHMQAIENGFEFDDYVGSTLVEMYAKCSDLESALAVFNRLPRWRAISCSLLIGGFVDAGEEYIALELFRKMVEKDVELDEVSYISILEACSNIAALGHGRQIHALLIELGLEFDVRVGNAIIDVYVNCQRLLEADTLFHRLPVKDIVTWTTLASGYAYNGFNKEAMQIFDDMEHYGVTPNSITLVLILRACSSVSALEQGRRIHARIVECGTELDDFAGSSLIDMYGKCGSPDDAIIMFERLPKTTAIAWSALIAGTADNEEGSKAFLLFEQMQRENVIPDRALFVCILKACSDPTHLDYGRFIHCHVAESGLGTDIFLANALIDMYVKCESLEDACTLSKTLPEQDLVTWSLLIGGHVQQGFALEALQFFDKMCNEGVEPDGTSFVCALKACSSIAALQQGRRIHGQAIEKGYELDPFVSSTLIDMYAKCGSLEDAQRDFERLPKPNIVDWGALMSGYAQIGNYSLVLQYFKAMQSRGIEPDEISFLSLLAACSRAGLLDAGCAHFKEMRDNHGSVPSLKHYNSLVDIFGHTGCLEEVEDLLETIPFGNNLVGWTSLLTSCRRYFDPSTGRRSFDRFIVMDRTNATGYVLMENIYSQMGMWDDANEIEELRKYANGWKKPGKAFIEIGNQVHNFAVGDKSHKESSAIYAKLEGLNLQLQEEGYVPRVDLVMDSTSEDDKVDALCGHCEKLAIAFGLISTVPGTTLRVSKNLRMCADCHNATRLISKLERREIIVVDAYCTHHFGNGICSCTEHL</sequence>
<dbReference type="InterPro" id="IPR011990">
    <property type="entry name" value="TPR-like_helical_dom_sf"/>
</dbReference>
<dbReference type="InterPro" id="IPR032867">
    <property type="entry name" value="DYW_dom"/>
</dbReference>
<feature type="repeat" description="PPR" evidence="2">
    <location>
        <begin position="597"/>
        <end position="631"/>
    </location>
</feature>
<gene>
    <name evidence="4" type="ORF">KP509_32G058000</name>
</gene>
<dbReference type="InterPro" id="IPR046960">
    <property type="entry name" value="PPR_At4g14850-like_plant"/>
</dbReference>
<accession>A0A8T2QVB3</accession>
<dbReference type="InterPro" id="IPR002885">
    <property type="entry name" value="PPR_rpt"/>
</dbReference>
<proteinExistence type="predicted"/>
<dbReference type="PROSITE" id="PS51375">
    <property type="entry name" value="PPR"/>
    <property type="match status" value="5"/>
</dbReference>
<evidence type="ECO:0000256" key="2">
    <source>
        <dbReference type="PROSITE-ProRule" id="PRU00708"/>
    </source>
</evidence>
<dbReference type="GO" id="GO:0008270">
    <property type="term" value="F:zinc ion binding"/>
    <property type="evidence" value="ECO:0007669"/>
    <property type="project" value="InterPro"/>
</dbReference>
<feature type="repeat" description="PPR" evidence="2">
    <location>
        <begin position="193"/>
        <end position="223"/>
    </location>
</feature>
<dbReference type="GO" id="GO:0003723">
    <property type="term" value="F:RNA binding"/>
    <property type="evidence" value="ECO:0007669"/>
    <property type="project" value="InterPro"/>
</dbReference>
<dbReference type="Pfam" id="PF14432">
    <property type="entry name" value="DYW_deaminase"/>
    <property type="match status" value="1"/>
</dbReference>
<dbReference type="EMBL" id="CM035437">
    <property type="protein sequence ID" value="KAH7287478.1"/>
    <property type="molecule type" value="Genomic_DNA"/>
</dbReference>
<comment type="caution">
    <text evidence="4">The sequence shown here is derived from an EMBL/GenBank/DDBJ whole genome shotgun (WGS) entry which is preliminary data.</text>
</comment>
<dbReference type="OrthoDB" id="185373at2759"/>
<feature type="repeat" description="PPR" evidence="2">
    <location>
        <begin position="395"/>
        <end position="429"/>
    </location>
</feature>
<evidence type="ECO:0000259" key="3">
    <source>
        <dbReference type="Pfam" id="PF14432"/>
    </source>
</evidence>
<dbReference type="FunFam" id="1.25.40.10:FF:000031">
    <property type="entry name" value="Pentatricopeptide repeat-containing protein mitochondrial"/>
    <property type="match status" value="1"/>
</dbReference>
<keyword evidence="1" id="KW-0677">Repeat</keyword>
<keyword evidence="5" id="KW-1185">Reference proteome</keyword>
<name>A0A8T2QVB3_CERRI</name>
<dbReference type="OMA" id="LIRMFAH"/>
<dbReference type="NCBIfam" id="TIGR00756">
    <property type="entry name" value="PPR"/>
    <property type="match status" value="3"/>
</dbReference>
<dbReference type="FunFam" id="1.25.40.10:FF:000090">
    <property type="entry name" value="Pentatricopeptide repeat-containing protein, chloroplastic"/>
    <property type="match status" value="1"/>
</dbReference>
<dbReference type="Pfam" id="PF20431">
    <property type="entry name" value="E_motif"/>
    <property type="match status" value="1"/>
</dbReference>
<evidence type="ECO:0000313" key="5">
    <source>
        <dbReference type="Proteomes" id="UP000825935"/>
    </source>
</evidence>
<dbReference type="PANTHER" id="PTHR24015">
    <property type="entry name" value="OS07G0578800 PROTEIN-RELATED"/>
    <property type="match status" value="1"/>
</dbReference>
<reference evidence="4" key="1">
    <citation type="submission" date="2021-08" db="EMBL/GenBank/DDBJ databases">
        <title>WGS assembly of Ceratopteris richardii.</title>
        <authorList>
            <person name="Marchant D.B."/>
            <person name="Chen G."/>
            <person name="Jenkins J."/>
            <person name="Shu S."/>
            <person name="Leebens-Mack J."/>
            <person name="Grimwood J."/>
            <person name="Schmutz J."/>
            <person name="Soltis P."/>
            <person name="Soltis D."/>
            <person name="Chen Z.-H."/>
        </authorList>
    </citation>
    <scope>NUCLEOTIDE SEQUENCE</scope>
    <source>
        <strain evidence="4">Whitten #5841</strain>
        <tissue evidence="4">Leaf</tissue>
    </source>
</reference>
<protein>
    <recommendedName>
        <fullName evidence="3">DYW domain-containing protein</fullName>
    </recommendedName>
</protein>
<dbReference type="GO" id="GO:0009451">
    <property type="term" value="P:RNA modification"/>
    <property type="evidence" value="ECO:0007669"/>
    <property type="project" value="InterPro"/>
</dbReference>
<dbReference type="FunFam" id="1.25.40.10:FF:000351">
    <property type="entry name" value="Pentatricopeptide repeat-containing protein"/>
    <property type="match status" value="1"/>
</dbReference>
<feature type="repeat" description="PPR" evidence="2">
    <location>
        <begin position="698"/>
        <end position="732"/>
    </location>
</feature>
<dbReference type="Pfam" id="PF01535">
    <property type="entry name" value="PPR"/>
    <property type="match status" value="6"/>
</dbReference>
<dbReference type="Pfam" id="PF13041">
    <property type="entry name" value="PPR_2"/>
    <property type="match status" value="2"/>
</dbReference>
<organism evidence="4 5">
    <name type="scientific">Ceratopteris richardii</name>
    <name type="common">Triangle waterfern</name>
    <dbReference type="NCBI Taxonomy" id="49495"/>
    <lineage>
        <taxon>Eukaryota</taxon>
        <taxon>Viridiplantae</taxon>
        <taxon>Streptophyta</taxon>
        <taxon>Embryophyta</taxon>
        <taxon>Tracheophyta</taxon>
        <taxon>Polypodiopsida</taxon>
        <taxon>Polypodiidae</taxon>
        <taxon>Polypodiales</taxon>
        <taxon>Pteridineae</taxon>
        <taxon>Pteridaceae</taxon>
        <taxon>Parkerioideae</taxon>
        <taxon>Ceratopteris</taxon>
    </lineage>
</organism>
<dbReference type="Gene3D" id="1.25.40.10">
    <property type="entry name" value="Tetratricopeptide repeat domain"/>
    <property type="match status" value="7"/>
</dbReference>
<feature type="repeat" description="PPR" evidence="2">
    <location>
        <begin position="496"/>
        <end position="530"/>
    </location>
</feature>
<evidence type="ECO:0000313" key="4">
    <source>
        <dbReference type="EMBL" id="KAH7287478.1"/>
    </source>
</evidence>